<dbReference type="Gene3D" id="1.10.10.970">
    <property type="entry name" value="RNA 2'-phosphotransferase, Tpt1/KptA family, N-terminal domain"/>
    <property type="match status" value="1"/>
</dbReference>
<dbReference type="InterPro" id="IPR002745">
    <property type="entry name" value="Ptrans_KptA/Tpt1"/>
</dbReference>
<proteinExistence type="inferred from homology"/>
<evidence type="ECO:0000313" key="7">
    <source>
        <dbReference type="EMBL" id="ROT70086.1"/>
    </source>
</evidence>
<evidence type="ECO:0000313" key="8">
    <source>
        <dbReference type="Proteomes" id="UP000283509"/>
    </source>
</evidence>
<dbReference type="InterPro" id="IPR042081">
    <property type="entry name" value="RNA_2'-PTrans_C"/>
</dbReference>
<dbReference type="EMBL" id="QCYY01002470">
    <property type="protein sequence ID" value="ROT70086.1"/>
    <property type="molecule type" value="Genomic_DNA"/>
</dbReference>
<protein>
    <recommendedName>
        <fullName evidence="3">2'-phosphotransferase</fullName>
        <ecNumber evidence="3">2.7.1.160</ecNumber>
    </recommendedName>
</protein>
<reference evidence="7 8" key="1">
    <citation type="submission" date="2018-04" db="EMBL/GenBank/DDBJ databases">
        <authorList>
            <person name="Zhang X."/>
            <person name="Yuan J."/>
            <person name="Li F."/>
            <person name="Xiang J."/>
        </authorList>
    </citation>
    <scope>NUCLEOTIDE SEQUENCE [LARGE SCALE GENOMIC DNA]</scope>
    <source>
        <tissue evidence="7">Muscle</tissue>
    </source>
</reference>
<evidence type="ECO:0000256" key="1">
    <source>
        <dbReference type="ARBA" id="ARBA00003343"/>
    </source>
</evidence>
<organism evidence="7 8">
    <name type="scientific">Penaeus vannamei</name>
    <name type="common">Whiteleg shrimp</name>
    <name type="synonym">Litopenaeus vannamei</name>
    <dbReference type="NCBI Taxonomy" id="6689"/>
    <lineage>
        <taxon>Eukaryota</taxon>
        <taxon>Metazoa</taxon>
        <taxon>Ecdysozoa</taxon>
        <taxon>Arthropoda</taxon>
        <taxon>Crustacea</taxon>
        <taxon>Multicrustacea</taxon>
        <taxon>Malacostraca</taxon>
        <taxon>Eumalacostraca</taxon>
        <taxon>Eucarida</taxon>
        <taxon>Decapoda</taxon>
        <taxon>Dendrobranchiata</taxon>
        <taxon>Penaeoidea</taxon>
        <taxon>Penaeidae</taxon>
        <taxon>Penaeus</taxon>
    </lineage>
</organism>
<dbReference type="AlphaFoldDB" id="A0A3R7QK71"/>
<keyword evidence="8" id="KW-1185">Reference proteome</keyword>
<reference evidence="7 8" key="2">
    <citation type="submission" date="2019-01" db="EMBL/GenBank/DDBJ databases">
        <title>The decoding of complex shrimp genome reveals the adaptation for benthos swimmer, frequently molting mechanism and breeding impact on genome.</title>
        <authorList>
            <person name="Sun Y."/>
            <person name="Gao Y."/>
            <person name="Yu Y."/>
        </authorList>
    </citation>
    <scope>NUCLEOTIDE SEQUENCE [LARGE SCALE GENOMIC DNA]</scope>
    <source>
        <tissue evidence="7">Muscle</tissue>
    </source>
</reference>
<keyword evidence="4" id="KW-0808">Transferase</keyword>
<comment type="caution">
    <text evidence="7">The sequence shown here is derived from an EMBL/GenBank/DDBJ whole genome shotgun (WGS) entry which is preliminary data.</text>
</comment>
<accession>A0A3R7QK71</accession>
<dbReference type="PANTHER" id="PTHR12684">
    <property type="entry name" value="PUTATIVE PHOSPHOTRANSFERASE"/>
    <property type="match status" value="1"/>
</dbReference>
<dbReference type="Proteomes" id="UP000283509">
    <property type="component" value="Unassembled WGS sequence"/>
</dbReference>
<name>A0A3R7QK71_PENVA</name>
<evidence type="ECO:0000256" key="4">
    <source>
        <dbReference type="ARBA" id="ARBA00022679"/>
    </source>
</evidence>
<dbReference type="Gene3D" id="3.20.170.30">
    <property type="match status" value="1"/>
</dbReference>
<keyword evidence="5" id="KW-0520">NAD</keyword>
<dbReference type="OrthoDB" id="419694at2759"/>
<evidence type="ECO:0000256" key="3">
    <source>
        <dbReference type="ARBA" id="ARBA00012007"/>
    </source>
</evidence>
<dbReference type="GO" id="GO:0000215">
    <property type="term" value="F:tRNA 2'-phosphotransferase activity"/>
    <property type="evidence" value="ECO:0007669"/>
    <property type="project" value="UniProtKB-EC"/>
</dbReference>
<dbReference type="STRING" id="6689.A0A3R7QK71"/>
<dbReference type="SUPFAM" id="SSF56399">
    <property type="entry name" value="ADP-ribosylation"/>
    <property type="match status" value="1"/>
</dbReference>
<sequence>MADFPLQGDSKVKTSKALSWLLRHGAAKEGLELLPGGWAKLDDVLKKPKFKRVTVQDIEEVVISCPKQRFGLKEEDGVYYIKANQGHSIQVEDPELTEITLEDRVLEVVHGTYYRHWPSIKEQGLSRMNRTHIHFAPGLPGDSAVISGMRTSCQLYIWINLPKALEDGYKFYKSANNVILCPGNEEGFLPPKYFAKVTDKRTGENRL</sequence>
<comment type="catalytic activity">
    <reaction evidence="6">
        <text>2'-phospho-[ligated tRNA] + NAD(+) = mature tRNA + ADP-alpha-D-ribose 1'',2''-cyclic phosphate + nicotinamide</text>
        <dbReference type="Rhea" id="RHEA:23324"/>
        <dbReference type="Rhea" id="RHEA-COMP:11106"/>
        <dbReference type="Rhea" id="RHEA-COMP:11107"/>
        <dbReference type="ChEBI" id="CHEBI:17154"/>
        <dbReference type="ChEBI" id="CHEBI:57540"/>
        <dbReference type="ChEBI" id="CHEBI:76596"/>
        <dbReference type="ChEBI" id="CHEBI:82883"/>
        <dbReference type="ChEBI" id="CHEBI:85027"/>
        <dbReference type="EC" id="2.7.1.160"/>
    </reaction>
</comment>
<comment type="function">
    <text evidence="1">Catalyzes the last step of tRNA splicing, the transfer of the splice junction 2'-phosphate from ligated tRNA to NAD to produce ADP-ribose 1''-2'' cyclic phosphate.</text>
</comment>
<comment type="similarity">
    <text evidence="2">Belongs to the KptA/TPT1 family.</text>
</comment>
<dbReference type="FunFam" id="3.20.170.30:FF:000002">
    <property type="entry name" value="Phosphotransferase, putative"/>
    <property type="match status" value="1"/>
</dbReference>
<dbReference type="InterPro" id="IPR042080">
    <property type="entry name" value="RNA_2'-PTrans_N"/>
</dbReference>
<evidence type="ECO:0000256" key="2">
    <source>
        <dbReference type="ARBA" id="ARBA00009836"/>
    </source>
</evidence>
<dbReference type="EC" id="2.7.1.160" evidence="3"/>
<evidence type="ECO:0000256" key="6">
    <source>
        <dbReference type="ARBA" id="ARBA00047949"/>
    </source>
</evidence>
<dbReference type="PANTHER" id="PTHR12684:SF2">
    <property type="entry name" value="TRNA 2'-PHOSPHOTRANSFERASE 1"/>
    <property type="match status" value="1"/>
</dbReference>
<dbReference type="GO" id="GO:0006388">
    <property type="term" value="P:tRNA splicing, via endonucleolytic cleavage and ligation"/>
    <property type="evidence" value="ECO:0007669"/>
    <property type="project" value="TreeGrafter"/>
</dbReference>
<evidence type="ECO:0000256" key="5">
    <source>
        <dbReference type="ARBA" id="ARBA00023027"/>
    </source>
</evidence>
<gene>
    <name evidence="7" type="ORF">C7M84_011656</name>
</gene>
<dbReference type="Pfam" id="PF01885">
    <property type="entry name" value="PTS_2-RNA"/>
    <property type="match status" value="1"/>
</dbReference>